<dbReference type="AlphaFoldDB" id="A0AAD9QNC2"/>
<name>A0AAD9QNC2_ACRCE</name>
<comment type="caution">
    <text evidence="2">The sequence shown here is derived from an EMBL/GenBank/DDBJ whole genome shotgun (WGS) entry which is preliminary data.</text>
</comment>
<dbReference type="SUPFAM" id="SSF47769">
    <property type="entry name" value="SAM/Pointed domain"/>
    <property type="match status" value="1"/>
</dbReference>
<evidence type="ECO:0000313" key="2">
    <source>
        <dbReference type="EMBL" id="KAK2564502.1"/>
    </source>
</evidence>
<dbReference type="Proteomes" id="UP001249851">
    <property type="component" value="Unassembled WGS sequence"/>
</dbReference>
<protein>
    <recommendedName>
        <fullName evidence="4">SAM domain-containing protein</fullName>
    </recommendedName>
</protein>
<reference evidence="2" key="2">
    <citation type="journal article" date="2023" name="Science">
        <title>Genomic signatures of disease resistance in endangered staghorn corals.</title>
        <authorList>
            <person name="Vollmer S.V."/>
            <person name="Selwyn J.D."/>
            <person name="Despard B.A."/>
            <person name="Roesel C.L."/>
        </authorList>
    </citation>
    <scope>NUCLEOTIDE SEQUENCE</scope>
    <source>
        <strain evidence="2">K2</strain>
    </source>
</reference>
<reference evidence="2" key="1">
    <citation type="journal article" date="2023" name="G3 (Bethesda)">
        <title>Whole genome assembly and annotation of the endangered Caribbean coral Acropora cervicornis.</title>
        <authorList>
            <person name="Selwyn J.D."/>
            <person name="Vollmer S.V."/>
        </authorList>
    </citation>
    <scope>NUCLEOTIDE SEQUENCE</scope>
    <source>
        <strain evidence="2">K2</strain>
    </source>
</reference>
<gene>
    <name evidence="2" type="ORF">P5673_011945</name>
</gene>
<dbReference type="EMBL" id="JARQWQ010000022">
    <property type="protein sequence ID" value="KAK2564502.1"/>
    <property type="molecule type" value="Genomic_DNA"/>
</dbReference>
<proteinExistence type="predicted"/>
<feature type="region of interest" description="Disordered" evidence="1">
    <location>
        <begin position="87"/>
        <end position="113"/>
    </location>
</feature>
<evidence type="ECO:0000313" key="3">
    <source>
        <dbReference type="Proteomes" id="UP001249851"/>
    </source>
</evidence>
<accession>A0AAD9QNC2</accession>
<sequence length="113" mass="12952">MIHSQVCRFLRTKGVDEDVTEKLKEEKMDIPEVLSANDDVLKELGLTTAGDRLSLRGFCSTAQDGQKNTDKESKRRRLLEAFLSSRKDRSKKLVTSCHKEQKKKIGKEKEKTK</sequence>
<dbReference type="Gene3D" id="1.10.150.50">
    <property type="entry name" value="Transcription Factor, Ets-1"/>
    <property type="match status" value="1"/>
</dbReference>
<evidence type="ECO:0000256" key="1">
    <source>
        <dbReference type="SAM" id="MobiDB-lite"/>
    </source>
</evidence>
<keyword evidence="3" id="KW-1185">Reference proteome</keyword>
<evidence type="ECO:0008006" key="4">
    <source>
        <dbReference type="Google" id="ProtNLM"/>
    </source>
</evidence>
<organism evidence="2 3">
    <name type="scientific">Acropora cervicornis</name>
    <name type="common">Staghorn coral</name>
    <dbReference type="NCBI Taxonomy" id="6130"/>
    <lineage>
        <taxon>Eukaryota</taxon>
        <taxon>Metazoa</taxon>
        <taxon>Cnidaria</taxon>
        <taxon>Anthozoa</taxon>
        <taxon>Hexacorallia</taxon>
        <taxon>Scleractinia</taxon>
        <taxon>Astrocoeniina</taxon>
        <taxon>Acroporidae</taxon>
        <taxon>Acropora</taxon>
    </lineage>
</organism>
<dbReference type="InterPro" id="IPR013761">
    <property type="entry name" value="SAM/pointed_sf"/>
</dbReference>